<dbReference type="PANTHER" id="PTHR43252:SF7">
    <property type="entry name" value="TRANSCRIPTIONAL REGULATOR YQJI"/>
    <property type="match status" value="1"/>
</dbReference>
<evidence type="ECO:0000256" key="1">
    <source>
        <dbReference type="SAM" id="MobiDB-lite"/>
    </source>
</evidence>
<feature type="region of interest" description="Disordered" evidence="1">
    <location>
        <begin position="1"/>
        <end position="40"/>
    </location>
</feature>
<evidence type="ECO:0000259" key="2">
    <source>
        <dbReference type="Pfam" id="PF03551"/>
    </source>
</evidence>
<dbReference type="STRING" id="279058.LT85_3670"/>
<evidence type="ECO:0000313" key="4">
    <source>
        <dbReference type="Proteomes" id="UP000030302"/>
    </source>
</evidence>
<dbReference type="EMBL" id="CP009962">
    <property type="protein sequence ID" value="AIY42828.1"/>
    <property type="molecule type" value="Genomic_DNA"/>
</dbReference>
<dbReference type="Gene3D" id="1.10.10.10">
    <property type="entry name" value="Winged helix-like DNA-binding domain superfamily/Winged helix DNA-binding domain"/>
    <property type="match status" value="1"/>
</dbReference>
<dbReference type="RefSeq" id="WP_038491620.1">
    <property type="nucleotide sequence ID" value="NZ_CP009962.1"/>
</dbReference>
<gene>
    <name evidence="3" type="ORF">LT85_3670</name>
</gene>
<evidence type="ECO:0000313" key="3">
    <source>
        <dbReference type="EMBL" id="AIY42828.1"/>
    </source>
</evidence>
<dbReference type="OrthoDB" id="9814826at2"/>
<dbReference type="SUPFAM" id="SSF46785">
    <property type="entry name" value="Winged helix' DNA-binding domain"/>
    <property type="match status" value="1"/>
</dbReference>
<dbReference type="KEGG" id="care:LT85_3670"/>
<reference evidence="4" key="1">
    <citation type="journal article" date="2014" name="Soil Biol. Biochem.">
        <title>Structure and function of bacterial communities in ageing soils: Insights from the Mendocino ecological staircase.</title>
        <authorList>
            <person name="Uroz S."/>
            <person name="Tech J.J."/>
            <person name="Sawaya N.A."/>
            <person name="Frey-Klett P."/>
            <person name="Leveau J.H.J."/>
        </authorList>
    </citation>
    <scope>NUCLEOTIDE SEQUENCE [LARGE SCALE GENOMIC DNA]</scope>
    <source>
        <strain evidence="4">Cal35</strain>
    </source>
</reference>
<feature type="compositionally biased region" description="Basic and acidic residues" evidence="1">
    <location>
        <begin position="1"/>
        <end position="18"/>
    </location>
</feature>
<dbReference type="Proteomes" id="UP000030302">
    <property type="component" value="Chromosome"/>
</dbReference>
<dbReference type="InterPro" id="IPR036388">
    <property type="entry name" value="WH-like_DNA-bd_sf"/>
</dbReference>
<dbReference type="InterPro" id="IPR005149">
    <property type="entry name" value="Tscrpt_reg_PadR_N"/>
</dbReference>
<dbReference type="PANTHER" id="PTHR43252">
    <property type="entry name" value="TRANSCRIPTIONAL REGULATOR YQJI"/>
    <property type="match status" value="1"/>
</dbReference>
<keyword evidence="4" id="KW-1185">Reference proteome</keyword>
<name>A0A0A1FDL8_9BURK</name>
<dbReference type="Pfam" id="PF03551">
    <property type="entry name" value="PadR"/>
    <property type="match status" value="1"/>
</dbReference>
<dbReference type="AlphaFoldDB" id="A0A0A1FDL8"/>
<sequence>MFGHRRGCDRSQMHQGHERQHRGGGMFERGGRREGGRGGRMFEQGSLRLVILNLLQEKPRHGYEVIKAIEELVGGDYSPSPGVIYPTLTLLEEMGYTAIEAEAGGKKLYRITPEGAAFLAANSEALNLALQKLEAAQRASGSSAPELKRAIMNFRMAVHTRLEKGELSQEQIHAIVDAIDAAAVKIERV</sequence>
<feature type="domain" description="Transcription regulator PadR N-terminal" evidence="2">
    <location>
        <begin position="51"/>
        <end position="120"/>
    </location>
</feature>
<dbReference type="HOGENOM" id="CLU_063440_1_0_4"/>
<protein>
    <submittedName>
        <fullName evidence="3">Transcriptional regulator</fullName>
    </submittedName>
</protein>
<dbReference type="InterPro" id="IPR036390">
    <property type="entry name" value="WH_DNA-bd_sf"/>
</dbReference>
<accession>A0A0A1FDL8</accession>
<proteinExistence type="predicted"/>
<organism evidence="3 4">
    <name type="scientific">Collimonas arenae</name>
    <dbReference type="NCBI Taxonomy" id="279058"/>
    <lineage>
        <taxon>Bacteria</taxon>
        <taxon>Pseudomonadati</taxon>
        <taxon>Pseudomonadota</taxon>
        <taxon>Betaproteobacteria</taxon>
        <taxon>Burkholderiales</taxon>
        <taxon>Oxalobacteraceae</taxon>
        <taxon>Collimonas</taxon>
    </lineage>
</organism>